<feature type="transmembrane region" description="Helical" evidence="8">
    <location>
        <begin position="7"/>
        <end position="31"/>
    </location>
</feature>
<evidence type="ECO:0000256" key="1">
    <source>
        <dbReference type="ARBA" id="ARBA00004651"/>
    </source>
</evidence>
<feature type="transmembrane region" description="Helical" evidence="8">
    <location>
        <begin position="230"/>
        <end position="248"/>
    </location>
</feature>
<evidence type="ECO:0000256" key="5">
    <source>
        <dbReference type="ARBA" id="ARBA00022692"/>
    </source>
</evidence>
<keyword evidence="6 8" id="KW-1133">Transmembrane helix</keyword>
<dbReference type="AlphaFoldDB" id="A0A223HWZ8"/>
<gene>
    <name evidence="9" type="ORF">Thert_00846</name>
</gene>
<dbReference type="InterPro" id="IPR002781">
    <property type="entry name" value="TM_pro_TauE-like"/>
</dbReference>
<comment type="subcellular location">
    <subcellularLocation>
        <location evidence="1 8">Cell membrane</location>
        <topology evidence="1 8">Multi-pass membrane protein</topology>
    </subcellularLocation>
</comment>
<keyword evidence="4 8" id="KW-1003">Cell membrane</keyword>
<feature type="transmembrane region" description="Helical" evidence="8">
    <location>
        <begin position="100"/>
        <end position="118"/>
    </location>
</feature>
<keyword evidence="5 8" id="KW-0812">Transmembrane</keyword>
<evidence type="ECO:0000256" key="2">
    <source>
        <dbReference type="ARBA" id="ARBA00009142"/>
    </source>
</evidence>
<feature type="transmembrane region" description="Helical" evidence="8">
    <location>
        <begin position="200"/>
        <end position="218"/>
    </location>
</feature>
<sequence>MSLENILALCIIGFIAAFIDSIAGGGGIISLPGLMVLGVPPAYALGTNKFASTCASFTSSMTFIKYKVYDVNLLKYLVFGTLIGAILGVKAVLLLDSSKLRIIIIILMIFVAIYTLLSKNVGNVNNFKGVYKKTIVIGLIISIVLGFYDGFFGPGTGSFYIFLFIILLGYDFRISAGNGKILNFVSNVTSLVLFVMNSKIIYSAAIPMAIAMIIGARFGTKVAIRNGAKLIRPILVCVTIAYAIKMVFDIIK</sequence>
<reference evidence="9 10" key="1">
    <citation type="submission" date="2016-08" db="EMBL/GenBank/DDBJ databases">
        <title>A novel genetic cassette of butanologenic Thermoanaerobacterium thermosaccharolyticum that directly convert cellulose to butanol.</title>
        <authorList>
            <person name="Li T."/>
            <person name="He J."/>
        </authorList>
    </citation>
    <scope>NUCLEOTIDE SEQUENCE [LARGE SCALE GENOMIC DNA]</scope>
    <source>
        <strain evidence="9 10">TG57</strain>
    </source>
</reference>
<dbReference type="Proteomes" id="UP000214975">
    <property type="component" value="Chromosome"/>
</dbReference>
<evidence type="ECO:0000313" key="9">
    <source>
        <dbReference type="EMBL" id="AST56988.1"/>
    </source>
</evidence>
<evidence type="ECO:0000256" key="6">
    <source>
        <dbReference type="ARBA" id="ARBA00022989"/>
    </source>
</evidence>
<dbReference type="GO" id="GO:0005886">
    <property type="term" value="C:plasma membrane"/>
    <property type="evidence" value="ECO:0007669"/>
    <property type="project" value="UniProtKB-SubCell"/>
</dbReference>
<proteinExistence type="inferred from homology"/>
<comment type="similarity">
    <text evidence="2 8">Belongs to the 4-toluene sulfonate uptake permease (TSUP) (TC 2.A.102) family.</text>
</comment>
<dbReference type="EMBL" id="CP016893">
    <property type="protein sequence ID" value="AST56988.1"/>
    <property type="molecule type" value="Genomic_DNA"/>
</dbReference>
<dbReference type="InterPro" id="IPR052017">
    <property type="entry name" value="TSUP"/>
</dbReference>
<dbReference type="PANTHER" id="PTHR30269:SF0">
    <property type="entry name" value="MEMBRANE TRANSPORTER PROTEIN YFCA-RELATED"/>
    <property type="match status" value="1"/>
</dbReference>
<evidence type="ECO:0000256" key="8">
    <source>
        <dbReference type="RuleBase" id="RU363041"/>
    </source>
</evidence>
<protein>
    <recommendedName>
        <fullName evidence="8">Probable membrane transporter protein</fullName>
    </recommendedName>
</protein>
<evidence type="ECO:0000256" key="7">
    <source>
        <dbReference type="ARBA" id="ARBA00023136"/>
    </source>
</evidence>
<evidence type="ECO:0000313" key="10">
    <source>
        <dbReference type="Proteomes" id="UP000214975"/>
    </source>
</evidence>
<feature type="transmembrane region" description="Helical" evidence="8">
    <location>
        <begin position="154"/>
        <end position="172"/>
    </location>
</feature>
<accession>A0A223HWZ8</accession>
<evidence type="ECO:0000256" key="3">
    <source>
        <dbReference type="ARBA" id="ARBA00022448"/>
    </source>
</evidence>
<keyword evidence="7 8" id="KW-0472">Membrane</keyword>
<organism evidence="9 10">
    <name type="scientific">Thermoanaerobacterium thermosaccharolyticum</name>
    <name type="common">Clostridium thermosaccharolyticum</name>
    <dbReference type="NCBI Taxonomy" id="1517"/>
    <lineage>
        <taxon>Bacteria</taxon>
        <taxon>Bacillati</taxon>
        <taxon>Bacillota</taxon>
        <taxon>Clostridia</taxon>
        <taxon>Thermoanaerobacterales</taxon>
        <taxon>Thermoanaerobacteraceae</taxon>
        <taxon>Thermoanaerobacterium</taxon>
    </lineage>
</organism>
<evidence type="ECO:0000256" key="4">
    <source>
        <dbReference type="ARBA" id="ARBA00022475"/>
    </source>
</evidence>
<feature type="transmembrane region" description="Helical" evidence="8">
    <location>
        <begin position="76"/>
        <end position="94"/>
    </location>
</feature>
<dbReference type="RefSeq" id="WP_094396970.1">
    <property type="nucleotide sequence ID" value="NZ_CP016893.1"/>
</dbReference>
<dbReference type="Pfam" id="PF01925">
    <property type="entry name" value="TauE"/>
    <property type="match status" value="1"/>
</dbReference>
<dbReference type="PANTHER" id="PTHR30269">
    <property type="entry name" value="TRANSMEMBRANE PROTEIN YFCA"/>
    <property type="match status" value="1"/>
</dbReference>
<keyword evidence="3" id="KW-0813">Transport</keyword>
<name>A0A223HWZ8_THETR</name>